<gene>
    <name evidence="2" type="ORF">KDM89_07760</name>
</gene>
<keyword evidence="3" id="KW-1185">Reference proteome</keyword>
<dbReference type="RefSeq" id="WP_212687371.1">
    <property type="nucleotide sequence ID" value="NZ_JAGSPN010000004.1"/>
</dbReference>
<evidence type="ECO:0000313" key="2">
    <source>
        <dbReference type="EMBL" id="MBR7782030.1"/>
    </source>
</evidence>
<evidence type="ECO:0000256" key="1">
    <source>
        <dbReference type="SAM" id="SignalP"/>
    </source>
</evidence>
<sequence length="434" mass="49473">MKCDALKMSFIAFVLSSVFAAPVSAAELALQLETSLRTDSNPFKFYDNPPPGNPNPGPVQQDLRAGDSVTAASLRAGVLIPLTSDQTRLILTGSLGSVHYKDYSQLNHREGAADATLDVSVVNNMLLQAHTGTGKKLFQYINGSLTDRDLVTSRQADLNAYWKLMNDFQFNAGLYRNQTNYELAVNQLYNNREKGGQFFLRYTSPTGSSVQAGIRQGEAQYTDRDVRQIADLDQGYKERELAADIEWLYSTKTIFSGHLGKIRREYHFDDSRDTYLTNVVLRGTYHFSPSLRFDLQVFNRPYSLIDPAIQYVTATGQRLDLSWTYSPKWKMNLSYLHQNSEQQLIDRIIRARGYSTRNEKLQRFGAGAVWQFDPRWRVMLDGIAERSNRDEDGLRQSQRTISLALEYTFENQIGSADKLRLRRYQQHYSTAEGQ</sequence>
<keyword evidence="1" id="KW-0732">Signal</keyword>
<evidence type="ECO:0000313" key="3">
    <source>
        <dbReference type="Proteomes" id="UP000680067"/>
    </source>
</evidence>
<reference evidence="2" key="1">
    <citation type="submission" date="2021-04" db="EMBL/GenBank/DDBJ databases">
        <title>novel species isolated from subtropical streams in China.</title>
        <authorList>
            <person name="Lu H."/>
        </authorList>
    </citation>
    <scope>NUCLEOTIDE SEQUENCE</scope>
    <source>
        <strain evidence="2">LFS511W</strain>
    </source>
</reference>
<feature type="signal peptide" evidence="1">
    <location>
        <begin position="1"/>
        <end position="20"/>
    </location>
</feature>
<dbReference type="AlphaFoldDB" id="A0A941DLJ3"/>
<name>A0A941DLJ3_9BURK</name>
<dbReference type="EMBL" id="JAGSPN010000004">
    <property type="protein sequence ID" value="MBR7782030.1"/>
    <property type="molecule type" value="Genomic_DNA"/>
</dbReference>
<dbReference type="Proteomes" id="UP000680067">
    <property type="component" value="Unassembled WGS sequence"/>
</dbReference>
<protein>
    <recommendedName>
        <fullName evidence="4">Outer membrane beta-barrel protein</fullName>
    </recommendedName>
</protein>
<proteinExistence type="predicted"/>
<accession>A0A941DLJ3</accession>
<dbReference type="SUPFAM" id="SSF56935">
    <property type="entry name" value="Porins"/>
    <property type="match status" value="1"/>
</dbReference>
<feature type="chain" id="PRO_5037382506" description="Outer membrane beta-barrel protein" evidence="1">
    <location>
        <begin position="21"/>
        <end position="434"/>
    </location>
</feature>
<comment type="caution">
    <text evidence="2">The sequence shown here is derived from an EMBL/GenBank/DDBJ whole genome shotgun (WGS) entry which is preliminary data.</text>
</comment>
<evidence type="ECO:0008006" key="4">
    <source>
        <dbReference type="Google" id="ProtNLM"/>
    </source>
</evidence>
<organism evidence="2 3">
    <name type="scientific">Undibacterium luofuense</name>
    <dbReference type="NCBI Taxonomy" id="2828733"/>
    <lineage>
        <taxon>Bacteria</taxon>
        <taxon>Pseudomonadati</taxon>
        <taxon>Pseudomonadota</taxon>
        <taxon>Betaproteobacteria</taxon>
        <taxon>Burkholderiales</taxon>
        <taxon>Oxalobacteraceae</taxon>
        <taxon>Undibacterium</taxon>
    </lineage>
</organism>